<dbReference type="InterPro" id="IPR011079">
    <property type="entry name" value="Ala_racemase_C"/>
</dbReference>
<evidence type="ECO:0000256" key="4">
    <source>
        <dbReference type="HAMAP-Rule" id="MF_01201"/>
    </source>
</evidence>
<dbReference type="Pfam" id="PF00842">
    <property type="entry name" value="Ala_racemase_C"/>
    <property type="match status" value="1"/>
</dbReference>
<dbReference type="PANTHER" id="PTHR30511">
    <property type="entry name" value="ALANINE RACEMASE"/>
    <property type="match status" value="1"/>
</dbReference>
<dbReference type="NCBIfam" id="TIGR00492">
    <property type="entry name" value="alr"/>
    <property type="match status" value="1"/>
</dbReference>
<dbReference type="SUPFAM" id="SSF50621">
    <property type="entry name" value="Alanine racemase C-terminal domain-like"/>
    <property type="match status" value="1"/>
</dbReference>
<gene>
    <name evidence="6" type="primary">alr</name>
    <name evidence="6" type="ORF">psyc5s11_35000</name>
</gene>
<evidence type="ECO:0000313" key="6">
    <source>
        <dbReference type="EMBL" id="BCZ47433.1"/>
    </source>
</evidence>
<dbReference type="PROSITE" id="PS00395">
    <property type="entry name" value="ALANINE_RACEMASE"/>
    <property type="match status" value="1"/>
</dbReference>
<comment type="cofactor">
    <cofactor evidence="1 4">
        <name>pyridoxal 5'-phosphate</name>
        <dbReference type="ChEBI" id="CHEBI:597326"/>
    </cofactor>
</comment>
<dbReference type="PRINTS" id="PR00992">
    <property type="entry name" value="ALARACEMASE"/>
</dbReference>
<dbReference type="InterPro" id="IPR009006">
    <property type="entry name" value="Ala_racemase/Decarboxylase_C"/>
</dbReference>
<dbReference type="InterPro" id="IPR000821">
    <property type="entry name" value="Ala_racemase"/>
</dbReference>
<dbReference type="HAMAP" id="MF_01201">
    <property type="entry name" value="Ala_racemase"/>
    <property type="match status" value="1"/>
</dbReference>
<dbReference type="EMBL" id="AP024849">
    <property type="protein sequence ID" value="BCZ47433.1"/>
    <property type="molecule type" value="Genomic_DNA"/>
</dbReference>
<evidence type="ECO:0000259" key="5">
    <source>
        <dbReference type="SMART" id="SM01005"/>
    </source>
</evidence>
<dbReference type="InterPro" id="IPR001608">
    <property type="entry name" value="Ala_racemase_N"/>
</dbReference>
<dbReference type="InterPro" id="IPR029066">
    <property type="entry name" value="PLP-binding_barrel"/>
</dbReference>
<dbReference type="RefSeq" id="WP_224033771.1">
    <property type="nucleotide sequence ID" value="NZ_AP024849.1"/>
</dbReference>
<dbReference type="Pfam" id="PF01168">
    <property type="entry name" value="Ala_racemase_N"/>
    <property type="match status" value="1"/>
</dbReference>
<comment type="similarity">
    <text evidence="4">Belongs to the alanine racemase family.</text>
</comment>
<dbReference type="InterPro" id="IPR020622">
    <property type="entry name" value="Ala_racemase_pyridoxalP-BS"/>
</dbReference>
<feature type="modified residue" description="N6-(pyridoxal phosphate)lysine" evidence="4">
    <location>
        <position position="38"/>
    </location>
</feature>
<dbReference type="CDD" id="cd00430">
    <property type="entry name" value="PLPDE_III_AR"/>
    <property type="match status" value="1"/>
</dbReference>
<keyword evidence="7" id="KW-1185">Reference proteome</keyword>
<proteinExistence type="inferred from homology"/>
<name>A0ABN6J144_9CLOT</name>
<dbReference type="Gene3D" id="3.20.20.10">
    <property type="entry name" value="Alanine racemase"/>
    <property type="match status" value="1"/>
</dbReference>
<keyword evidence="2 4" id="KW-0663">Pyridoxal phosphate</keyword>
<evidence type="ECO:0000256" key="1">
    <source>
        <dbReference type="ARBA" id="ARBA00001933"/>
    </source>
</evidence>
<feature type="binding site" evidence="4">
    <location>
        <position position="135"/>
    </location>
    <ligand>
        <name>substrate</name>
    </ligand>
</feature>
<feature type="domain" description="Alanine racemase C-terminal" evidence="5">
    <location>
        <begin position="245"/>
        <end position="373"/>
    </location>
</feature>
<protein>
    <recommendedName>
        <fullName evidence="4">Alanine racemase</fullName>
        <ecNumber evidence="4">5.1.1.1</ecNumber>
    </recommendedName>
</protein>
<dbReference type="EC" id="5.1.1.1" evidence="4"/>
<dbReference type="SUPFAM" id="SSF51419">
    <property type="entry name" value="PLP-binding barrel"/>
    <property type="match status" value="1"/>
</dbReference>
<dbReference type="SMART" id="SM01005">
    <property type="entry name" value="Ala_racemase_C"/>
    <property type="match status" value="1"/>
</dbReference>
<dbReference type="Proteomes" id="UP000824633">
    <property type="component" value="Chromosome"/>
</dbReference>
<evidence type="ECO:0000256" key="3">
    <source>
        <dbReference type="ARBA" id="ARBA00023235"/>
    </source>
</evidence>
<comment type="catalytic activity">
    <reaction evidence="4">
        <text>L-alanine = D-alanine</text>
        <dbReference type="Rhea" id="RHEA:20249"/>
        <dbReference type="ChEBI" id="CHEBI:57416"/>
        <dbReference type="ChEBI" id="CHEBI:57972"/>
        <dbReference type="EC" id="5.1.1.1"/>
    </reaction>
</comment>
<dbReference type="PANTHER" id="PTHR30511:SF0">
    <property type="entry name" value="ALANINE RACEMASE, CATABOLIC-RELATED"/>
    <property type="match status" value="1"/>
</dbReference>
<feature type="active site" description="Proton acceptor; specific for D-alanine" evidence="4">
    <location>
        <position position="38"/>
    </location>
</feature>
<organism evidence="6 7">
    <name type="scientific">Clostridium gelidum</name>
    <dbReference type="NCBI Taxonomy" id="704125"/>
    <lineage>
        <taxon>Bacteria</taxon>
        <taxon>Bacillati</taxon>
        <taxon>Bacillota</taxon>
        <taxon>Clostridia</taxon>
        <taxon>Eubacteriales</taxon>
        <taxon>Clostridiaceae</taxon>
        <taxon>Clostridium</taxon>
    </lineage>
</organism>
<dbReference type="Gene3D" id="2.40.37.10">
    <property type="entry name" value="Lyase, Ornithine Decarboxylase, Chain A, domain 1"/>
    <property type="match status" value="1"/>
</dbReference>
<comment type="pathway">
    <text evidence="4">Amino-acid biosynthesis; D-alanine biosynthesis; D-alanine from L-alanine: step 1/1.</text>
</comment>
<keyword evidence="3 4" id="KW-0413">Isomerase</keyword>
<reference evidence="7" key="1">
    <citation type="submission" date="2021-07" db="EMBL/GenBank/DDBJ databases">
        <title>Complete genome sequencing of a Clostridium isolate.</title>
        <authorList>
            <person name="Ueki A."/>
            <person name="Tonouchi A."/>
        </authorList>
    </citation>
    <scope>NUCLEOTIDE SEQUENCE [LARGE SCALE GENOMIC DNA]</scope>
    <source>
        <strain evidence="7">C5S11</strain>
    </source>
</reference>
<comment type="function">
    <text evidence="4">Catalyzes the interconversion of L-alanine and D-alanine. May also act on other amino acids.</text>
</comment>
<accession>A0ABN6J144</accession>
<sequence>MEKYLRTYAKIDLNAVLHNINEIKKKIGQNAKIMAIIKANGYGHGATALGDFLENEVDYYGVATIEEAMELRVNGIKLPILILGYTSPSQYIDIVENDITQTIYTVEMADEISKVGALCKKKAKVHIALDTGMTRIGFQADKAGILEVEEIFTFSHLIVEGLFTHFACADEADKSYSKFQIDRYDNFVRLLEEKGIHIPIKHMCNSAGIMEFDHHHFDMVRAGIITYGLYPSQDVDKNAIKLKPALEWKTHVINVKTVDAGYGVSYGITYITKNKTKIATVSIGYADGYLRALSSKARVLIHGKYAPIIGRICMDQMMIDVTNIDNVKIEDEVTLVGKDGNNIISIEELADIAGSFNYEFACGIGNRVTRVYKYIG</sequence>
<evidence type="ECO:0000313" key="7">
    <source>
        <dbReference type="Proteomes" id="UP000824633"/>
    </source>
</evidence>
<feature type="active site" description="Proton acceptor; specific for L-alanine" evidence="4">
    <location>
        <position position="266"/>
    </location>
</feature>
<feature type="binding site" evidence="4">
    <location>
        <position position="314"/>
    </location>
    <ligand>
        <name>substrate</name>
    </ligand>
</feature>
<evidence type="ECO:0000256" key="2">
    <source>
        <dbReference type="ARBA" id="ARBA00022898"/>
    </source>
</evidence>